<sequence>MWQELDLWPKGGHVRIPGWALEETGGIDLTTGGLLGSQYSPTVGPLSKALNLTTCSPSRGAALQFEPVLVLTVCVSSAVWRG</sequence>
<comment type="caution">
    <text evidence="1">The sequence shown here is derived from an EMBL/GenBank/DDBJ whole genome shotgun (WGS) entry which is preliminary data.</text>
</comment>
<name>A0AAN8L8Q7_9TELE</name>
<dbReference type="EMBL" id="JAGTTL010000020">
    <property type="protein sequence ID" value="KAK6307652.1"/>
    <property type="molecule type" value="Genomic_DNA"/>
</dbReference>
<protein>
    <submittedName>
        <fullName evidence="1">Uncharacterized protein</fullName>
    </submittedName>
</protein>
<organism evidence="1 2">
    <name type="scientific">Coregonus suidteri</name>
    <dbReference type="NCBI Taxonomy" id="861788"/>
    <lineage>
        <taxon>Eukaryota</taxon>
        <taxon>Metazoa</taxon>
        <taxon>Chordata</taxon>
        <taxon>Craniata</taxon>
        <taxon>Vertebrata</taxon>
        <taxon>Euteleostomi</taxon>
        <taxon>Actinopterygii</taxon>
        <taxon>Neopterygii</taxon>
        <taxon>Teleostei</taxon>
        <taxon>Protacanthopterygii</taxon>
        <taxon>Salmoniformes</taxon>
        <taxon>Salmonidae</taxon>
        <taxon>Coregoninae</taxon>
        <taxon>Coregonus</taxon>
    </lineage>
</organism>
<gene>
    <name evidence="1" type="ORF">J4Q44_G00228000</name>
</gene>
<proteinExistence type="predicted"/>
<dbReference type="AlphaFoldDB" id="A0AAN8L8Q7"/>
<evidence type="ECO:0000313" key="1">
    <source>
        <dbReference type="EMBL" id="KAK6307652.1"/>
    </source>
</evidence>
<evidence type="ECO:0000313" key="2">
    <source>
        <dbReference type="Proteomes" id="UP001356427"/>
    </source>
</evidence>
<keyword evidence="2" id="KW-1185">Reference proteome</keyword>
<dbReference type="Proteomes" id="UP001356427">
    <property type="component" value="Unassembled WGS sequence"/>
</dbReference>
<accession>A0AAN8L8Q7</accession>
<reference evidence="1 2" key="1">
    <citation type="submission" date="2021-04" db="EMBL/GenBank/DDBJ databases">
        <authorList>
            <person name="De Guttry C."/>
            <person name="Zahm M."/>
            <person name="Klopp C."/>
            <person name="Cabau C."/>
            <person name="Louis A."/>
            <person name="Berthelot C."/>
            <person name="Parey E."/>
            <person name="Roest Crollius H."/>
            <person name="Montfort J."/>
            <person name="Robinson-Rechavi M."/>
            <person name="Bucao C."/>
            <person name="Bouchez O."/>
            <person name="Gislard M."/>
            <person name="Lluch J."/>
            <person name="Milhes M."/>
            <person name="Lampietro C."/>
            <person name="Lopez Roques C."/>
            <person name="Donnadieu C."/>
            <person name="Braasch I."/>
            <person name="Desvignes T."/>
            <person name="Postlethwait J."/>
            <person name="Bobe J."/>
            <person name="Wedekind C."/>
            <person name="Guiguen Y."/>
        </authorList>
    </citation>
    <scope>NUCLEOTIDE SEQUENCE [LARGE SCALE GENOMIC DNA]</scope>
    <source>
        <strain evidence="1">Cs_M1</strain>
        <tissue evidence="1">Blood</tissue>
    </source>
</reference>